<keyword evidence="10" id="KW-1185">Reference proteome</keyword>
<dbReference type="Gene3D" id="1.10.45.10">
    <property type="entry name" value="Vanillyl-alcohol Oxidase, Chain A, domain 4"/>
    <property type="match status" value="1"/>
</dbReference>
<sequence length="463" mass="48815">MATISPQSTRNEAVSSLSRAFGEKLLLSQAVREQHSGLEGHHTSRLPDAVLNAASINDVVEALHICAAHDMPLIAHGAGTSLEGNLSAVSGGLSLDLTGMNRILDVDPENMICRVEAGVTREQLNQELRHSGLFFPIDPGANATLGGMASTRASGTNAVRYGTMRDNVLSLEVVTADGRIIETGTRAAKSAAGYDLTGLFVGSEGTLGVITAVTLRLYGIPQCTMAGTVTFASVDDAVLTTIQAIQLGIPVARIELLDAAQIKACNAYSQLSLAEQPTLFLEFHGTEDGVSEQASLFGQIAKGNGGSELSVAVQVEDRNKLWKARHSAYFASKSLRPNARIWSTDVCVPIAKLADSIAATRADIERCGAQATIVGHVGDGNYHVLFVLDPNQPEEWEVAAGINERMVAHALTLGGTCTGEHSVGIGKRQCLVDERGADAISLMAAVKRAFDPQGLLNPGKIFL</sequence>
<dbReference type="Pfam" id="PF01565">
    <property type="entry name" value="FAD_binding_4"/>
    <property type="match status" value="1"/>
</dbReference>
<reference evidence="10" key="1">
    <citation type="journal article" date="2019" name="Int. J. Syst. Evol. Microbiol.">
        <title>The Global Catalogue of Microorganisms (GCM) 10K type strain sequencing project: providing services to taxonomists for standard genome sequencing and annotation.</title>
        <authorList>
            <consortium name="The Broad Institute Genomics Platform"/>
            <consortium name="The Broad Institute Genome Sequencing Center for Infectious Disease"/>
            <person name="Wu L."/>
            <person name="Ma J."/>
        </authorList>
    </citation>
    <scope>NUCLEOTIDE SEQUENCE [LARGE SCALE GENOMIC DNA]</scope>
    <source>
        <strain evidence="10">CCUG 52537</strain>
    </source>
</reference>
<keyword evidence="3" id="KW-0285">Flavoprotein</keyword>
<comment type="similarity">
    <text evidence="2">Belongs to the FAD-binding oxidoreductase/transferase type 4 family.</text>
</comment>
<evidence type="ECO:0000259" key="8">
    <source>
        <dbReference type="PROSITE" id="PS51387"/>
    </source>
</evidence>
<keyword evidence="5" id="KW-0809">Transit peptide</keyword>
<evidence type="ECO:0000256" key="5">
    <source>
        <dbReference type="ARBA" id="ARBA00022946"/>
    </source>
</evidence>
<dbReference type="Proteomes" id="UP001597124">
    <property type="component" value="Unassembled WGS sequence"/>
</dbReference>
<dbReference type="InterPro" id="IPR006094">
    <property type="entry name" value="Oxid_FAD_bind_N"/>
</dbReference>
<organism evidence="9 10">
    <name type="scientific">Sphingosinicella xenopeptidilytica</name>
    <dbReference type="NCBI Taxonomy" id="364098"/>
    <lineage>
        <taxon>Bacteria</taxon>
        <taxon>Pseudomonadati</taxon>
        <taxon>Pseudomonadota</taxon>
        <taxon>Alphaproteobacteria</taxon>
        <taxon>Sphingomonadales</taxon>
        <taxon>Sphingosinicellaceae</taxon>
        <taxon>Sphingosinicella</taxon>
    </lineage>
</organism>
<dbReference type="RefSeq" id="WP_381489759.1">
    <property type="nucleotide sequence ID" value="NZ_JBHTIK010000005.1"/>
</dbReference>
<protein>
    <recommendedName>
        <fullName evidence="7">D-lactate dehydrogenase (cytochrome)</fullName>
        <ecNumber evidence="7">1.1.2.4</ecNumber>
    </recommendedName>
</protein>
<dbReference type="Gene3D" id="3.30.70.2740">
    <property type="match status" value="1"/>
</dbReference>
<dbReference type="InterPro" id="IPR016171">
    <property type="entry name" value="Vanillyl_alc_oxidase_C-sub2"/>
</dbReference>
<dbReference type="InterPro" id="IPR016166">
    <property type="entry name" value="FAD-bd_PCMH"/>
</dbReference>
<dbReference type="InterPro" id="IPR004113">
    <property type="entry name" value="FAD-bd_oxidored_4_C"/>
</dbReference>
<keyword evidence="4" id="KW-0274">FAD</keyword>
<dbReference type="InterPro" id="IPR036318">
    <property type="entry name" value="FAD-bd_PCMH-like_sf"/>
</dbReference>
<dbReference type="InterPro" id="IPR016169">
    <property type="entry name" value="FAD-bd_PCMH_sub2"/>
</dbReference>
<dbReference type="PROSITE" id="PS51387">
    <property type="entry name" value="FAD_PCMH"/>
    <property type="match status" value="1"/>
</dbReference>
<name>A0ABW3C2T1_SPHXN</name>
<comment type="cofactor">
    <cofactor evidence="1">
        <name>FAD</name>
        <dbReference type="ChEBI" id="CHEBI:57692"/>
    </cofactor>
</comment>
<evidence type="ECO:0000313" key="9">
    <source>
        <dbReference type="EMBL" id="MFD0848645.1"/>
    </source>
</evidence>
<keyword evidence="6" id="KW-0560">Oxidoreductase</keyword>
<evidence type="ECO:0000256" key="3">
    <source>
        <dbReference type="ARBA" id="ARBA00022630"/>
    </source>
</evidence>
<evidence type="ECO:0000256" key="6">
    <source>
        <dbReference type="ARBA" id="ARBA00023002"/>
    </source>
</evidence>
<comment type="caution">
    <text evidence="9">The sequence shown here is derived from an EMBL/GenBank/DDBJ whole genome shotgun (WGS) entry which is preliminary data.</text>
</comment>
<dbReference type="Gene3D" id="3.30.465.10">
    <property type="match status" value="1"/>
</dbReference>
<evidence type="ECO:0000256" key="7">
    <source>
        <dbReference type="ARBA" id="ARBA00038897"/>
    </source>
</evidence>
<dbReference type="EC" id="1.1.2.4" evidence="7"/>
<dbReference type="PANTHER" id="PTHR11748">
    <property type="entry name" value="D-LACTATE DEHYDROGENASE"/>
    <property type="match status" value="1"/>
</dbReference>
<evidence type="ECO:0000313" key="10">
    <source>
        <dbReference type="Proteomes" id="UP001597124"/>
    </source>
</evidence>
<gene>
    <name evidence="9" type="ORF">ACFQ00_09965</name>
</gene>
<dbReference type="EMBL" id="JBHTIK010000005">
    <property type="protein sequence ID" value="MFD0848645.1"/>
    <property type="molecule type" value="Genomic_DNA"/>
</dbReference>
<evidence type="ECO:0000256" key="2">
    <source>
        <dbReference type="ARBA" id="ARBA00008000"/>
    </source>
</evidence>
<evidence type="ECO:0000256" key="1">
    <source>
        <dbReference type="ARBA" id="ARBA00001974"/>
    </source>
</evidence>
<dbReference type="SUPFAM" id="SSF55103">
    <property type="entry name" value="FAD-linked oxidases, C-terminal domain"/>
    <property type="match status" value="1"/>
</dbReference>
<feature type="domain" description="FAD-binding PCMH-type" evidence="8">
    <location>
        <begin position="43"/>
        <end position="220"/>
    </location>
</feature>
<dbReference type="PANTHER" id="PTHR11748:SF111">
    <property type="entry name" value="D-LACTATE DEHYDROGENASE, MITOCHONDRIAL-RELATED"/>
    <property type="match status" value="1"/>
</dbReference>
<dbReference type="Pfam" id="PF02913">
    <property type="entry name" value="FAD-oxidase_C"/>
    <property type="match status" value="1"/>
</dbReference>
<accession>A0ABW3C2T1</accession>
<evidence type="ECO:0000256" key="4">
    <source>
        <dbReference type="ARBA" id="ARBA00022827"/>
    </source>
</evidence>
<dbReference type="SUPFAM" id="SSF56176">
    <property type="entry name" value="FAD-binding/transporter-associated domain-like"/>
    <property type="match status" value="1"/>
</dbReference>
<proteinExistence type="inferred from homology"/>
<dbReference type="InterPro" id="IPR016164">
    <property type="entry name" value="FAD-linked_Oxase-like_C"/>
</dbReference>